<dbReference type="STRING" id="1137799.GZ78_07460"/>
<organism evidence="3 4">
    <name type="scientific">Endozoicomonas numazuensis</name>
    <dbReference type="NCBI Taxonomy" id="1137799"/>
    <lineage>
        <taxon>Bacteria</taxon>
        <taxon>Pseudomonadati</taxon>
        <taxon>Pseudomonadota</taxon>
        <taxon>Gammaproteobacteria</taxon>
        <taxon>Oceanospirillales</taxon>
        <taxon>Endozoicomonadaceae</taxon>
        <taxon>Endozoicomonas</taxon>
    </lineage>
</organism>
<protein>
    <submittedName>
        <fullName evidence="3">Acyl-CoA synthetase</fullName>
    </submittedName>
</protein>
<gene>
    <name evidence="3" type="ORF">GZ78_07460</name>
</gene>
<proteinExistence type="predicted"/>
<dbReference type="eggNOG" id="COG0318">
    <property type="taxonomic scope" value="Bacteria"/>
</dbReference>
<accession>A0A081NMN2</accession>
<dbReference type="InterPro" id="IPR050237">
    <property type="entry name" value="ATP-dep_AMP-bd_enzyme"/>
</dbReference>
<dbReference type="InterPro" id="IPR000873">
    <property type="entry name" value="AMP-dep_synth/lig_dom"/>
</dbReference>
<dbReference type="InterPro" id="IPR045851">
    <property type="entry name" value="AMP-bd_C_sf"/>
</dbReference>
<dbReference type="RefSeq" id="WP_034833701.1">
    <property type="nucleotide sequence ID" value="NZ_JOKH01000001.1"/>
</dbReference>
<dbReference type="InterPro" id="IPR025110">
    <property type="entry name" value="AMP-bd_C"/>
</dbReference>
<comment type="caution">
    <text evidence="3">The sequence shown here is derived from an EMBL/GenBank/DDBJ whole genome shotgun (WGS) entry which is preliminary data.</text>
</comment>
<dbReference type="Pfam" id="PF13193">
    <property type="entry name" value="AMP-binding_C"/>
    <property type="match status" value="1"/>
</dbReference>
<keyword evidence="4" id="KW-1185">Reference proteome</keyword>
<dbReference type="PANTHER" id="PTHR43767">
    <property type="entry name" value="LONG-CHAIN-FATTY-ACID--COA LIGASE"/>
    <property type="match status" value="1"/>
</dbReference>
<dbReference type="GO" id="GO:0016877">
    <property type="term" value="F:ligase activity, forming carbon-sulfur bonds"/>
    <property type="evidence" value="ECO:0007669"/>
    <property type="project" value="UniProtKB-ARBA"/>
</dbReference>
<dbReference type="Pfam" id="PF00501">
    <property type="entry name" value="AMP-binding"/>
    <property type="match status" value="1"/>
</dbReference>
<evidence type="ECO:0000313" key="4">
    <source>
        <dbReference type="Proteomes" id="UP000028073"/>
    </source>
</evidence>
<feature type="domain" description="AMP-dependent synthetase/ligase" evidence="1">
    <location>
        <begin position="20"/>
        <end position="378"/>
    </location>
</feature>
<dbReference type="AlphaFoldDB" id="A0A081NMN2"/>
<dbReference type="Proteomes" id="UP000028073">
    <property type="component" value="Unassembled WGS sequence"/>
</dbReference>
<dbReference type="PROSITE" id="PS00455">
    <property type="entry name" value="AMP_BINDING"/>
    <property type="match status" value="1"/>
</dbReference>
<name>A0A081NMN2_9GAMM</name>
<evidence type="ECO:0000259" key="2">
    <source>
        <dbReference type="Pfam" id="PF13193"/>
    </source>
</evidence>
<dbReference type="SUPFAM" id="SSF56801">
    <property type="entry name" value="Acetyl-CoA synthetase-like"/>
    <property type="match status" value="1"/>
</dbReference>
<sequence length="525" mass="57689">MSDDINSYPLMPHLIIDGLNQHDDRPCLHLGDSIATYKTVREKSSQFHQVLTSKGIGIGSRVAILSSNRPEVLYNLCAMSIAGSCGTALHPLGSKDDHAYVMNDAEIETLVYDSSLFEERAKELKEIVPSLKNLLAFGETEAGEDYTTLAEQFEPQPLKAPDISPDDLNAIVYTGGTTGKPKGVLQPYRVPAHMTQAIMAEWDLPKDLRMLIATPLSHAGAAFLVPTLQRGGTIFAPAYFTPDLVFDTIEKYKINATFMVPVMLYMLLDHPRSETADLSSLDIIYYGASPMSPSRLEEGINKWGQKFFQVYGQSEAPMVLSHLKREDHDLSKPERLGSAGKPSPWVHLKLLDKDNQPVAAGEPGEICIRSPLVMTGYYKQPEQTEEALAGGWLHTGDVGRFDEDGFLYIVDRTKDMIVTGGFNVFPKEVENVLSAQPSVAQVAVIGVPDDHWGESVKAVVVLRPGVEKNEALTEGLINAVKDAKGSVQAPKTIDYVEALQLTPVGKPDKKAIRAQYWDGQERAVK</sequence>
<dbReference type="PANTHER" id="PTHR43767:SF7">
    <property type="entry name" value="MEDIUM_LONG-CHAIN-FATTY-ACID--COA LIGASE FADD8"/>
    <property type="match status" value="1"/>
</dbReference>
<evidence type="ECO:0000313" key="3">
    <source>
        <dbReference type="EMBL" id="KEQ19705.1"/>
    </source>
</evidence>
<reference evidence="3 4" key="1">
    <citation type="submission" date="2014-06" db="EMBL/GenBank/DDBJ databases">
        <title>Whole Genome Sequences of Three Symbiotic Endozoicomonas Bacteria.</title>
        <authorList>
            <person name="Neave M.J."/>
            <person name="Apprill A."/>
            <person name="Voolstra C.R."/>
        </authorList>
    </citation>
    <scope>NUCLEOTIDE SEQUENCE [LARGE SCALE GENOMIC DNA]</scope>
    <source>
        <strain evidence="3 4">DSM 25634</strain>
    </source>
</reference>
<dbReference type="Gene3D" id="3.30.300.30">
    <property type="match status" value="1"/>
</dbReference>
<feature type="domain" description="AMP-binding enzyme C-terminal" evidence="2">
    <location>
        <begin position="428"/>
        <end position="506"/>
    </location>
</feature>
<dbReference type="EMBL" id="JOKH01000001">
    <property type="protein sequence ID" value="KEQ19705.1"/>
    <property type="molecule type" value="Genomic_DNA"/>
</dbReference>
<dbReference type="InterPro" id="IPR020845">
    <property type="entry name" value="AMP-binding_CS"/>
</dbReference>
<dbReference type="InterPro" id="IPR042099">
    <property type="entry name" value="ANL_N_sf"/>
</dbReference>
<dbReference type="Gene3D" id="3.40.50.12780">
    <property type="entry name" value="N-terminal domain of ligase-like"/>
    <property type="match status" value="1"/>
</dbReference>
<evidence type="ECO:0000259" key="1">
    <source>
        <dbReference type="Pfam" id="PF00501"/>
    </source>
</evidence>